<protein>
    <submittedName>
        <fullName evidence="5">Gfo/Idh/MocA family oxidoreductase</fullName>
    </submittedName>
</protein>
<dbReference type="InterPro" id="IPR050984">
    <property type="entry name" value="Gfo/Idh/MocA_domain"/>
</dbReference>
<reference evidence="5 6" key="1">
    <citation type="submission" date="2019-04" db="EMBL/GenBank/DDBJ databases">
        <authorList>
            <person name="Embree M."/>
            <person name="Gaffney J.R."/>
        </authorList>
    </citation>
    <scope>NUCLEOTIDE SEQUENCE [LARGE SCALE GENOMIC DNA]</scope>
    <source>
        <strain evidence="5 6">JE7A12</strain>
    </source>
</reference>
<dbReference type="Gene3D" id="3.30.360.10">
    <property type="entry name" value="Dihydrodipicolinate Reductase, domain 2"/>
    <property type="match status" value="1"/>
</dbReference>
<dbReference type="SUPFAM" id="SSF51735">
    <property type="entry name" value="NAD(P)-binding Rossmann-fold domains"/>
    <property type="match status" value="1"/>
</dbReference>
<sequence length="323" mass="36991">MKTYNWGVLGCGVIANELALAMKNHNKKLYGVTNRTLSKAKDFAKKYEIENVYDSFEDMINDENIDIIYITTPHNTHINYIEKALNKGKNVLCEKSITLNSDELDKGMAIAKEKGLVLAEAMTEYHMPIYKELKKRIAEEKLGEVNLITLNFGSYKDYDMKNRFFNRNLAGGSMLDIGVYAISLARMFMKSKPNKVSSMVKYCETGVDEQASILLMNEEQQMATIMLSLHSKQPKRAMISCANGYIEVMEYPRGMKAVITYTDGEVEEIECGDTKNALWYEVEDMEETLTKGDDLMNREMTKDVMDIMTDIRKSWGMTYPEEE</sequence>
<dbReference type="InterPro" id="IPR036291">
    <property type="entry name" value="NAD(P)-bd_dom_sf"/>
</dbReference>
<dbReference type="SUPFAM" id="SSF55347">
    <property type="entry name" value="Glyceraldehyde-3-phosphate dehydrogenase-like, C-terminal domain"/>
    <property type="match status" value="1"/>
</dbReference>
<name>A0A4P8XV26_9FIRM</name>
<dbReference type="Proteomes" id="UP000301475">
    <property type="component" value="Chromosome"/>
</dbReference>
<accession>A0A4P8XV26</accession>
<evidence type="ECO:0000313" key="6">
    <source>
        <dbReference type="Proteomes" id="UP000301475"/>
    </source>
</evidence>
<dbReference type="PANTHER" id="PTHR22604">
    <property type="entry name" value="OXIDOREDUCTASES"/>
    <property type="match status" value="1"/>
</dbReference>
<evidence type="ECO:0000256" key="2">
    <source>
        <dbReference type="ARBA" id="ARBA00023002"/>
    </source>
</evidence>
<keyword evidence="6" id="KW-1185">Reference proteome</keyword>
<dbReference type="OrthoDB" id="9783105at2"/>
<dbReference type="AlphaFoldDB" id="A0A4P8XV26"/>
<gene>
    <name evidence="5" type="ORF">E5Z56_02250</name>
</gene>
<evidence type="ECO:0000256" key="1">
    <source>
        <dbReference type="ARBA" id="ARBA00010928"/>
    </source>
</evidence>
<feature type="domain" description="GFO/IDH/MocA-like oxidoreductase" evidence="4">
    <location>
        <begin position="130"/>
        <end position="247"/>
    </location>
</feature>
<organism evidence="5 6">
    <name type="scientific">Ruminococcus bovis</name>
    <dbReference type="NCBI Taxonomy" id="2564099"/>
    <lineage>
        <taxon>Bacteria</taxon>
        <taxon>Bacillati</taxon>
        <taxon>Bacillota</taxon>
        <taxon>Clostridia</taxon>
        <taxon>Eubacteriales</taxon>
        <taxon>Oscillospiraceae</taxon>
        <taxon>Ruminococcus</taxon>
    </lineage>
</organism>
<dbReference type="RefSeq" id="WP_138156331.1">
    <property type="nucleotide sequence ID" value="NZ_CP039381.1"/>
</dbReference>
<dbReference type="KEGG" id="ruj:E5Z56_02250"/>
<dbReference type="Pfam" id="PF22725">
    <property type="entry name" value="GFO_IDH_MocA_C3"/>
    <property type="match status" value="1"/>
</dbReference>
<evidence type="ECO:0000313" key="5">
    <source>
        <dbReference type="EMBL" id="QCT06244.1"/>
    </source>
</evidence>
<evidence type="ECO:0000259" key="4">
    <source>
        <dbReference type="Pfam" id="PF22725"/>
    </source>
</evidence>
<dbReference type="InterPro" id="IPR000683">
    <property type="entry name" value="Gfo/Idh/MocA-like_OxRdtase_N"/>
</dbReference>
<keyword evidence="2" id="KW-0560">Oxidoreductase</keyword>
<evidence type="ECO:0000259" key="3">
    <source>
        <dbReference type="Pfam" id="PF01408"/>
    </source>
</evidence>
<dbReference type="Gene3D" id="3.40.50.720">
    <property type="entry name" value="NAD(P)-binding Rossmann-like Domain"/>
    <property type="match status" value="1"/>
</dbReference>
<dbReference type="InterPro" id="IPR055170">
    <property type="entry name" value="GFO_IDH_MocA-like_dom"/>
</dbReference>
<proteinExistence type="inferred from homology"/>
<dbReference type="PANTHER" id="PTHR22604:SF105">
    <property type="entry name" value="TRANS-1,2-DIHYDROBENZENE-1,2-DIOL DEHYDROGENASE"/>
    <property type="match status" value="1"/>
</dbReference>
<dbReference type="GO" id="GO:0016491">
    <property type="term" value="F:oxidoreductase activity"/>
    <property type="evidence" value="ECO:0007669"/>
    <property type="project" value="UniProtKB-KW"/>
</dbReference>
<feature type="domain" description="Gfo/Idh/MocA-like oxidoreductase N-terminal" evidence="3">
    <location>
        <begin position="5"/>
        <end position="119"/>
    </location>
</feature>
<dbReference type="EMBL" id="CP039381">
    <property type="protein sequence ID" value="QCT06244.1"/>
    <property type="molecule type" value="Genomic_DNA"/>
</dbReference>
<comment type="similarity">
    <text evidence="1">Belongs to the Gfo/Idh/MocA family.</text>
</comment>
<dbReference type="GO" id="GO:0000166">
    <property type="term" value="F:nucleotide binding"/>
    <property type="evidence" value="ECO:0007669"/>
    <property type="project" value="InterPro"/>
</dbReference>
<dbReference type="Pfam" id="PF01408">
    <property type="entry name" value="GFO_IDH_MocA"/>
    <property type="match status" value="1"/>
</dbReference>